<organism evidence="1 2">
    <name type="scientific">Halosquirtibacter laminarini</name>
    <dbReference type="NCBI Taxonomy" id="3374600"/>
    <lineage>
        <taxon>Bacteria</taxon>
        <taxon>Pseudomonadati</taxon>
        <taxon>Bacteroidota</taxon>
        <taxon>Bacteroidia</taxon>
        <taxon>Marinilabiliales</taxon>
        <taxon>Prolixibacteraceae</taxon>
        <taxon>Halosquirtibacter</taxon>
    </lineage>
</organism>
<dbReference type="Proteomes" id="UP000826212">
    <property type="component" value="Chromosome"/>
</dbReference>
<dbReference type="EMBL" id="CP081303">
    <property type="protein sequence ID" value="QZE15466.1"/>
    <property type="molecule type" value="Genomic_DNA"/>
</dbReference>
<accession>A0AC61NM88</accession>
<proteinExistence type="predicted"/>
<evidence type="ECO:0000313" key="2">
    <source>
        <dbReference type="Proteomes" id="UP000826212"/>
    </source>
</evidence>
<name>A0AC61NM88_9BACT</name>
<evidence type="ECO:0000313" key="1">
    <source>
        <dbReference type="EMBL" id="QZE15466.1"/>
    </source>
</evidence>
<reference evidence="1" key="1">
    <citation type="submission" date="2021-08" db="EMBL/GenBank/DDBJ databases">
        <title>Novel anaerobic bacterium isolated from sea squirt in East Sea, Republic of Korea.</title>
        <authorList>
            <person name="Nguyen T.H."/>
            <person name="Li Z."/>
            <person name="Lee Y.-J."/>
            <person name="Ko J."/>
            <person name="Kim S.-G."/>
        </authorList>
    </citation>
    <scope>NUCLEOTIDE SEQUENCE</scope>
    <source>
        <strain evidence="1">KCTC 25031</strain>
    </source>
</reference>
<keyword evidence="2" id="KW-1185">Reference proteome</keyword>
<sequence>MKYIYIVLLFLFLSSCNSLLEENPESFINPDTYFNNAEQALTSVNGVYAAMLNRSNSPFMDLHLKKDIGTSVSAARSNNETLNIYSFTSSARDIKEIYRGYYLAIERANCTINRISKMDPEVTHIKEPLQNRLLSEAKFIRAYSYFGLVRLYGAVPLNVTEVRYDDNFQMSRNSVAEVYKQIIEDLEFASEWLYFKTGSSLSPSYGVDDVGRVSRCAANGLLAKVYLTAASMKRHSHMSEAWNLTMNSYDWVDELLYYQKAKEYGEKVVGFAHDGANVGLEDDVVAPFYYSNENNKESLFELQLIEETGYKGLSAGSMSGIFGNSSKPTSGKYRITLANGFIESFIQNYTSDDLDYTNSDPRMVAFLNVYLWKGKNPKYINLIEPNKFSFVKYKTTARCFFEHDQNQVLLRYADILLVLAEANNELGDQASAAKYVNIIRARARRGSTISKDMDAPIGVNYPESSQPEDVLTSLTQEEMLEVVYQERKWELCYEGQTRFDAVRMGRLVSEIKAQHLYKKPSKKSAKFTYFQQRAQGISAVFDPKKITPGAENIRQHHILFPIPMDELNRNIGIVSQNVGY</sequence>
<gene>
    <name evidence="1" type="ORF">K4L44_06450</name>
</gene>
<protein>
    <submittedName>
        <fullName evidence="1">RagB/SusD family nutrient uptake outer membrane protein</fullName>
    </submittedName>
</protein>